<reference evidence="1 2" key="1">
    <citation type="submission" date="2019-05" db="EMBL/GenBank/DDBJ databases">
        <title>Emergence of the Ug99 lineage of the wheat stem rust pathogen through somatic hybridization.</title>
        <authorList>
            <person name="Li F."/>
            <person name="Upadhyaya N.M."/>
            <person name="Sperschneider J."/>
            <person name="Matny O."/>
            <person name="Nguyen-Phuc H."/>
            <person name="Mago R."/>
            <person name="Raley C."/>
            <person name="Miller M.E."/>
            <person name="Silverstein K.A.T."/>
            <person name="Henningsen E."/>
            <person name="Hirsch C.D."/>
            <person name="Visser B."/>
            <person name="Pretorius Z.A."/>
            <person name="Steffenson B.J."/>
            <person name="Schwessinger B."/>
            <person name="Dodds P.N."/>
            <person name="Figueroa M."/>
        </authorList>
    </citation>
    <scope>NUCLEOTIDE SEQUENCE [LARGE SCALE GENOMIC DNA]</scope>
    <source>
        <strain evidence="1">21-0</strain>
    </source>
</reference>
<dbReference type="AlphaFoldDB" id="A0A5B0MLT4"/>
<proteinExistence type="predicted"/>
<comment type="caution">
    <text evidence="1">The sequence shown here is derived from an EMBL/GenBank/DDBJ whole genome shotgun (WGS) entry which is preliminary data.</text>
</comment>
<organism evidence="1 2">
    <name type="scientific">Puccinia graminis f. sp. tritici</name>
    <dbReference type="NCBI Taxonomy" id="56615"/>
    <lineage>
        <taxon>Eukaryota</taxon>
        <taxon>Fungi</taxon>
        <taxon>Dikarya</taxon>
        <taxon>Basidiomycota</taxon>
        <taxon>Pucciniomycotina</taxon>
        <taxon>Pucciniomycetes</taxon>
        <taxon>Pucciniales</taxon>
        <taxon>Pucciniaceae</taxon>
        <taxon>Puccinia</taxon>
    </lineage>
</organism>
<accession>A0A5B0MLT4</accession>
<dbReference type="EMBL" id="VSWC01000144">
    <property type="protein sequence ID" value="KAA1078027.1"/>
    <property type="molecule type" value="Genomic_DNA"/>
</dbReference>
<dbReference type="OrthoDB" id="10502324at2759"/>
<sequence length="101" mass="11038">MQSPGAFKRCQKALTTVGFEPTPEDRRTTWGTSHDVPDTSLRRRLRPLGHIADTTDNCMSLPRGATSGGFIGGFVRSHCAYCRSHARGFVKVTVTSAATRK</sequence>
<dbReference type="Proteomes" id="UP000324748">
    <property type="component" value="Unassembled WGS sequence"/>
</dbReference>
<keyword evidence="2" id="KW-1185">Reference proteome</keyword>
<gene>
    <name evidence="1" type="ORF">PGT21_027083</name>
</gene>
<evidence type="ECO:0000313" key="2">
    <source>
        <dbReference type="Proteomes" id="UP000324748"/>
    </source>
</evidence>
<protein>
    <submittedName>
        <fullName evidence="1">Uncharacterized protein</fullName>
    </submittedName>
</protein>
<name>A0A5B0MLT4_PUCGR</name>
<evidence type="ECO:0000313" key="1">
    <source>
        <dbReference type="EMBL" id="KAA1078027.1"/>
    </source>
</evidence>